<evidence type="ECO:0000313" key="5">
    <source>
        <dbReference type="Proteomes" id="UP000218231"/>
    </source>
</evidence>
<feature type="region of interest" description="Disordered" evidence="2">
    <location>
        <begin position="33"/>
        <end position="64"/>
    </location>
</feature>
<dbReference type="PROSITE" id="PS50888">
    <property type="entry name" value="BHLH"/>
    <property type="match status" value="1"/>
</dbReference>
<dbReference type="Gene3D" id="4.10.280.10">
    <property type="entry name" value="Helix-loop-helix DNA-binding domain"/>
    <property type="match status" value="1"/>
</dbReference>
<protein>
    <recommendedName>
        <fullName evidence="3">BHLH domain-containing protein</fullName>
    </recommendedName>
</protein>
<dbReference type="Pfam" id="PF00010">
    <property type="entry name" value="HLH"/>
    <property type="match status" value="1"/>
</dbReference>
<reference evidence="4 5" key="1">
    <citation type="journal article" date="2017" name="Curr. Biol.">
        <title>Genome architecture and evolution of a unichromosomal asexual nematode.</title>
        <authorList>
            <person name="Fradin H."/>
            <person name="Zegar C."/>
            <person name="Gutwein M."/>
            <person name="Lucas J."/>
            <person name="Kovtun M."/>
            <person name="Corcoran D."/>
            <person name="Baugh L.R."/>
            <person name="Kiontke K."/>
            <person name="Gunsalus K."/>
            <person name="Fitch D.H."/>
            <person name="Piano F."/>
        </authorList>
    </citation>
    <scope>NUCLEOTIDE SEQUENCE [LARGE SCALE GENOMIC DNA]</scope>
    <source>
        <strain evidence="4">PF1309</strain>
    </source>
</reference>
<evidence type="ECO:0000259" key="3">
    <source>
        <dbReference type="PROSITE" id="PS50888"/>
    </source>
</evidence>
<dbReference type="CDD" id="cd19724">
    <property type="entry name" value="bHLH_TS_ASCL3_like"/>
    <property type="match status" value="1"/>
</dbReference>
<dbReference type="GO" id="GO:0046983">
    <property type="term" value="F:protein dimerization activity"/>
    <property type="evidence" value="ECO:0007669"/>
    <property type="project" value="InterPro"/>
</dbReference>
<dbReference type="GO" id="GO:0032502">
    <property type="term" value="P:developmental process"/>
    <property type="evidence" value="ECO:0007669"/>
    <property type="project" value="TreeGrafter"/>
</dbReference>
<name>A0A2A2KKC4_9BILA</name>
<dbReference type="OrthoDB" id="5976910at2759"/>
<dbReference type="GO" id="GO:0000981">
    <property type="term" value="F:DNA-binding transcription factor activity, RNA polymerase II-specific"/>
    <property type="evidence" value="ECO:0007669"/>
    <property type="project" value="TreeGrafter"/>
</dbReference>
<dbReference type="GO" id="GO:0000977">
    <property type="term" value="F:RNA polymerase II transcription regulatory region sequence-specific DNA binding"/>
    <property type="evidence" value="ECO:0007669"/>
    <property type="project" value="TreeGrafter"/>
</dbReference>
<feature type="domain" description="BHLH" evidence="3">
    <location>
        <begin position="87"/>
        <end position="139"/>
    </location>
</feature>
<dbReference type="Proteomes" id="UP000218231">
    <property type="component" value="Unassembled WGS sequence"/>
</dbReference>
<evidence type="ECO:0000256" key="1">
    <source>
        <dbReference type="ARBA" id="ARBA00023125"/>
    </source>
</evidence>
<accession>A0A2A2KKC4</accession>
<gene>
    <name evidence="4" type="ORF">WR25_02434</name>
</gene>
<evidence type="ECO:0000313" key="4">
    <source>
        <dbReference type="EMBL" id="PAV74444.1"/>
    </source>
</evidence>
<keyword evidence="5" id="KW-1185">Reference proteome</keyword>
<dbReference type="SMART" id="SM00353">
    <property type="entry name" value="HLH"/>
    <property type="match status" value="1"/>
</dbReference>
<dbReference type="InterPro" id="IPR036638">
    <property type="entry name" value="HLH_DNA-bd_sf"/>
</dbReference>
<keyword evidence="1" id="KW-0238">DNA-binding</keyword>
<sequence>MAFIPTSSFNAALYSNAALLSSSISQNAIIIPTPISSEGSDSNSSTSRKSDSASSSPAARKVVNPFDPEATVPLPFQLDDQFGPYSTSVWKRNERERCRVRCVNEGYDRLRNHLPLASNDKRISKVDTLRLAIRYIRHLDAMLQRDDHIYHCRCFVGFQEESEGNIRLDMTTRGHPRNLHQ</sequence>
<dbReference type="AlphaFoldDB" id="A0A2A2KKC4"/>
<feature type="compositionally biased region" description="Low complexity" evidence="2">
    <location>
        <begin position="33"/>
        <end position="56"/>
    </location>
</feature>
<dbReference type="EMBL" id="LIAE01008330">
    <property type="protein sequence ID" value="PAV74444.1"/>
    <property type="molecule type" value="Genomic_DNA"/>
</dbReference>
<dbReference type="PANTHER" id="PTHR23349:SF108">
    <property type="entry name" value="BHLH DOMAIN-CONTAINING PROTEIN"/>
    <property type="match status" value="1"/>
</dbReference>
<dbReference type="InterPro" id="IPR011598">
    <property type="entry name" value="bHLH_dom"/>
</dbReference>
<dbReference type="PANTHER" id="PTHR23349">
    <property type="entry name" value="BASIC HELIX-LOOP-HELIX TRANSCRIPTION FACTOR, TWIST"/>
    <property type="match status" value="1"/>
</dbReference>
<evidence type="ECO:0000256" key="2">
    <source>
        <dbReference type="SAM" id="MobiDB-lite"/>
    </source>
</evidence>
<dbReference type="STRING" id="2018661.A0A2A2KKC4"/>
<comment type="caution">
    <text evidence="4">The sequence shown here is derived from an EMBL/GenBank/DDBJ whole genome shotgun (WGS) entry which is preliminary data.</text>
</comment>
<dbReference type="SUPFAM" id="SSF47459">
    <property type="entry name" value="HLH, helix-loop-helix DNA-binding domain"/>
    <property type="match status" value="1"/>
</dbReference>
<organism evidence="4 5">
    <name type="scientific">Diploscapter pachys</name>
    <dbReference type="NCBI Taxonomy" id="2018661"/>
    <lineage>
        <taxon>Eukaryota</taxon>
        <taxon>Metazoa</taxon>
        <taxon>Ecdysozoa</taxon>
        <taxon>Nematoda</taxon>
        <taxon>Chromadorea</taxon>
        <taxon>Rhabditida</taxon>
        <taxon>Rhabditina</taxon>
        <taxon>Rhabditomorpha</taxon>
        <taxon>Rhabditoidea</taxon>
        <taxon>Rhabditidae</taxon>
        <taxon>Diploscapter</taxon>
    </lineage>
</organism>
<dbReference type="InterPro" id="IPR050283">
    <property type="entry name" value="E-box_TF_Regulators"/>
</dbReference>
<proteinExistence type="predicted"/>